<name>A0A2W5BGU4_9CORY</name>
<keyword evidence="1" id="KW-0472">Membrane</keyword>
<evidence type="ECO:0000313" key="2">
    <source>
        <dbReference type="EMBL" id="PZP03610.1"/>
    </source>
</evidence>
<dbReference type="Proteomes" id="UP000249451">
    <property type="component" value="Unassembled WGS sequence"/>
</dbReference>
<dbReference type="EMBL" id="QFNY01000007">
    <property type="protein sequence ID" value="PZP03610.1"/>
    <property type="molecule type" value="Genomic_DNA"/>
</dbReference>
<sequence>MNRNDMFDFFVSPFLTLLGITFITLMIGGLVITGLAFTGHSVDPSALRENSALLVLGSISVVTGGLALLIAGAAAMASCATLAQED</sequence>
<evidence type="ECO:0000313" key="3">
    <source>
        <dbReference type="Proteomes" id="UP000249451"/>
    </source>
</evidence>
<comment type="caution">
    <text evidence="2">The sequence shown here is derived from an EMBL/GenBank/DDBJ whole genome shotgun (WGS) entry which is preliminary data.</text>
</comment>
<evidence type="ECO:0000256" key="1">
    <source>
        <dbReference type="SAM" id="Phobius"/>
    </source>
</evidence>
<keyword evidence="1" id="KW-1133">Transmembrane helix</keyword>
<dbReference type="AlphaFoldDB" id="A0A2W5BGU4"/>
<proteinExistence type="predicted"/>
<accession>A0A2W5BGU4</accession>
<keyword evidence="1" id="KW-0812">Transmembrane</keyword>
<organism evidence="2 3">
    <name type="scientific">Corynebacterium urealyticum</name>
    <dbReference type="NCBI Taxonomy" id="43771"/>
    <lineage>
        <taxon>Bacteria</taxon>
        <taxon>Bacillati</taxon>
        <taxon>Actinomycetota</taxon>
        <taxon>Actinomycetes</taxon>
        <taxon>Mycobacteriales</taxon>
        <taxon>Corynebacteriaceae</taxon>
        <taxon>Corynebacterium</taxon>
    </lineage>
</organism>
<protein>
    <submittedName>
        <fullName evidence="2">Uncharacterized protein</fullName>
    </submittedName>
</protein>
<feature type="transmembrane region" description="Helical" evidence="1">
    <location>
        <begin position="7"/>
        <end position="32"/>
    </location>
</feature>
<gene>
    <name evidence="2" type="ORF">DI609_00660</name>
</gene>
<reference evidence="2 3" key="1">
    <citation type="submission" date="2017-11" db="EMBL/GenBank/DDBJ databases">
        <title>Infants hospitalized years apart are colonized by the same room-sourced microbial strains.</title>
        <authorList>
            <person name="Brooks B."/>
            <person name="Olm M.R."/>
            <person name="Firek B.A."/>
            <person name="Baker R."/>
            <person name="Thomas B.C."/>
            <person name="Morowitz M.J."/>
            <person name="Banfield J.F."/>
        </authorList>
    </citation>
    <scope>NUCLEOTIDE SEQUENCE [LARGE SCALE GENOMIC DNA]</scope>
    <source>
        <strain evidence="2">S2_012_000_R3_87</strain>
    </source>
</reference>
<feature type="transmembrane region" description="Helical" evidence="1">
    <location>
        <begin position="52"/>
        <end position="83"/>
    </location>
</feature>